<name>A0A285J0G0_9ACTN</name>
<sequence>MDGTEIPWSATGLDPLAGRVLEHLMAVRSADRDDVASAAGVSPFEAERALRLLVDDALASRIGGAPPRWAAAPPRSSLGALLARRRAELARAEDLVERLVEAHDSASGPRATDMVEVLKSPDEVPARYLQLLTESTFEVLHLAKPPYVTGGSGSDSTTPVAPGLQMRSVYETDGFTDAVSLMTALRGTGRGGTLRLASQIPVKLVIFDRAAALLPIWGDRPSSGSLVVRSPTLVTALVALFESVWERAEPVSLARRHELPVSGRDLRTREILRMMAAGMKDETIARILTISRRTVQQHITDAAAQLGARTRFQIAVLAAKRGWLSDQDDRPDQQDPAGTSDGYGVDRPFHRGDDLVE</sequence>
<dbReference type="AlphaFoldDB" id="A0A285J0G0"/>
<dbReference type="InterPro" id="IPR051797">
    <property type="entry name" value="TrmB-like"/>
</dbReference>
<dbReference type="InterPro" id="IPR000792">
    <property type="entry name" value="Tscrpt_reg_LuxR_C"/>
</dbReference>
<feature type="region of interest" description="Disordered" evidence="1">
    <location>
        <begin position="325"/>
        <end position="357"/>
    </location>
</feature>
<dbReference type="PANTHER" id="PTHR34293:SF1">
    <property type="entry name" value="HTH-TYPE TRANSCRIPTIONAL REGULATOR TRMBL2"/>
    <property type="match status" value="1"/>
</dbReference>
<dbReference type="Pfam" id="PF00196">
    <property type="entry name" value="GerE"/>
    <property type="match status" value="1"/>
</dbReference>
<evidence type="ECO:0000313" key="4">
    <source>
        <dbReference type="Proteomes" id="UP000219612"/>
    </source>
</evidence>
<dbReference type="PROSITE" id="PS50043">
    <property type="entry name" value="HTH_LUXR_2"/>
    <property type="match status" value="1"/>
</dbReference>
<dbReference type="SUPFAM" id="SSF46894">
    <property type="entry name" value="C-terminal effector domain of the bipartite response regulators"/>
    <property type="match status" value="1"/>
</dbReference>
<dbReference type="SMART" id="SM00421">
    <property type="entry name" value="HTH_LUXR"/>
    <property type="match status" value="1"/>
</dbReference>
<organism evidence="3 4">
    <name type="scientific">Paractinoplanes atraurantiacus</name>
    <dbReference type="NCBI Taxonomy" id="1036182"/>
    <lineage>
        <taxon>Bacteria</taxon>
        <taxon>Bacillati</taxon>
        <taxon>Actinomycetota</taxon>
        <taxon>Actinomycetes</taxon>
        <taxon>Micromonosporales</taxon>
        <taxon>Micromonosporaceae</taxon>
        <taxon>Paractinoplanes</taxon>
    </lineage>
</organism>
<evidence type="ECO:0000313" key="3">
    <source>
        <dbReference type="EMBL" id="SNY53563.1"/>
    </source>
</evidence>
<dbReference type="OrthoDB" id="4266042at2"/>
<evidence type="ECO:0000256" key="1">
    <source>
        <dbReference type="SAM" id="MobiDB-lite"/>
    </source>
</evidence>
<dbReference type="CDD" id="cd06170">
    <property type="entry name" value="LuxR_C_like"/>
    <property type="match status" value="1"/>
</dbReference>
<dbReference type="PANTHER" id="PTHR34293">
    <property type="entry name" value="HTH-TYPE TRANSCRIPTIONAL REGULATOR TRMBL2"/>
    <property type="match status" value="1"/>
</dbReference>
<dbReference type="Gene3D" id="1.10.10.10">
    <property type="entry name" value="Winged helix-like DNA-binding domain superfamily/Winged helix DNA-binding domain"/>
    <property type="match status" value="1"/>
</dbReference>
<evidence type="ECO:0000259" key="2">
    <source>
        <dbReference type="PROSITE" id="PS50043"/>
    </source>
</evidence>
<proteinExistence type="predicted"/>
<dbReference type="InterPro" id="IPR036388">
    <property type="entry name" value="WH-like_DNA-bd_sf"/>
</dbReference>
<reference evidence="3 4" key="1">
    <citation type="submission" date="2017-09" db="EMBL/GenBank/DDBJ databases">
        <authorList>
            <person name="Ehlers B."/>
            <person name="Leendertz F.H."/>
        </authorList>
    </citation>
    <scope>NUCLEOTIDE SEQUENCE [LARGE SCALE GENOMIC DNA]</scope>
    <source>
        <strain evidence="3 4">CGMCC 4.6857</strain>
    </source>
</reference>
<gene>
    <name evidence="3" type="ORF">SAMN05421748_11462</name>
</gene>
<keyword evidence="4" id="KW-1185">Reference proteome</keyword>
<dbReference type="RefSeq" id="WP_097323155.1">
    <property type="nucleotide sequence ID" value="NZ_OBDY01000014.1"/>
</dbReference>
<feature type="domain" description="HTH luxR-type" evidence="2">
    <location>
        <begin position="262"/>
        <end position="322"/>
    </location>
</feature>
<protein>
    <submittedName>
        <fullName evidence="3">Regulatory protein, luxR family</fullName>
    </submittedName>
</protein>
<dbReference type="GO" id="GO:0006355">
    <property type="term" value="P:regulation of DNA-templated transcription"/>
    <property type="evidence" value="ECO:0007669"/>
    <property type="project" value="InterPro"/>
</dbReference>
<dbReference type="GO" id="GO:0003677">
    <property type="term" value="F:DNA binding"/>
    <property type="evidence" value="ECO:0007669"/>
    <property type="project" value="InterPro"/>
</dbReference>
<dbReference type="EMBL" id="OBDY01000014">
    <property type="protein sequence ID" value="SNY53563.1"/>
    <property type="molecule type" value="Genomic_DNA"/>
</dbReference>
<dbReference type="Proteomes" id="UP000219612">
    <property type="component" value="Unassembled WGS sequence"/>
</dbReference>
<feature type="compositionally biased region" description="Basic and acidic residues" evidence="1">
    <location>
        <begin position="347"/>
        <end position="357"/>
    </location>
</feature>
<dbReference type="InterPro" id="IPR016032">
    <property type="entry name" value="Sig_transdc_resp-reg_C-effctor"/>
</dbReference>
<accession>A0A285J0G0</accession>